<sequence length="260" mass="30336">MVMNPGYFSFNGLDSEEHHIFIQDRPDIVAPKRRVSFIAPNAFEGELAYDDDGYEPTEFELKCFYDGRKHKDNHIALSDARNDIYTFFNQGVGEWVVFIPYFDENHEYMVILTELTFENKYYYEGCISFTAKLKCQPYKYVRNSPEINVSNGYLLTNPTQYIARPLVSFTGVYGQLDIRIGDRTLSLRNLNRENIYIDCETYSVYAKDRSLITNFNNKTIGKDFFVLYPGKDPRNRLTITKPDGTAPQLIKLKPNWRVLV</sequence>
<evidence type="ECO:0000313" key="1">
    <source>
        <dbReference type="EMBL" id="DAE05263.1"/>
    </source>
</evidence>
<reference evidence="1" key="1">
    <citation type="journal article" date="2021" name="Proc. Natl. Acad. Sci. U.S.A.">
        <title>A Catalog of Tens of Thousands of Viruses from Human Metagenomes Reveals Hidden Associations with Chronic Diseases.</title>
        <authorList>
            <person name="Tisza M.J."/>
            <person name="Buck C.B."/>
        </authorList>
    </citation>
    <scope>NUCLEOTIDE SEQUENCE</scope>
    <source>
        <strain evidence="1">CtWKa2</strain>
    </source>
</reference>
<proteinExistence type="predicted"/>
<name>A0A8S5PDL0_9CAUD</name>
<accession>A0A8S5PDL0</accession>
<organism evidence="1">
    <name type="scientific">Siphoviridae sp. ctWKa2</name>
    <dbReference type="NCBI Taxonomy" id="2825537"/>
    <lineage>
        <taxon>Viruses</taxon>
        <taxon>Duplodnaviria</taxon>
        <taxon>Heunggongvirae</taxon>
        <taxon>Uroviricota</taxon>
        <taxon>Caudoviricetes</taxon>
    </lineage>
</organism>
<dbReference type="EMBL" id="BK015407">
    <property type="protein sequence ID" value="DAE05263.1"/>
    <property type="molecule type" value="Genomic_DNA"/>
</dbReference>
<protein>
    <submittedName>
        <fullName evidence="1">Distal tail protein</fullName>
    </submittedName>
</protein>